<gene>
    <name evidence="6" type="ORF">N869_02965</name>
</gene>
<dbReference type="PANTHER" id="PTHR11575">
    <property type="entry name" value="5'-NUCLEOTIDASE-RELATED"/>
    <property type="match status" value="1"/>
</dbReference>
<dbReference type="InterPro" id="IPR004843">
    <property type="entry name" value="Calcineurin-like_PHP"/>
</dbReference>
<dbReference type="PANTHER" id="PTHR11575:SF24">
    <property type="entry name" value="5'-NUCLEOTIDASE"/>
    <property type="match status" value="1"/>
</dbReference>
<dbReference type="InterPro" id="IPR005135">
    <property type="entry name" value="Endo/exonuclease/phosphatase"/>
</dbReference>
<organism evidence="6 7">
    <name type="scientific">Cellulomonas bogoriensis 69B4 = DSM 16987</name>
    <dbReference type="NCBI Taxonomy" id="1386082"/>
    <lineage>
        <taxon>Bacteria</taxon>
        <taxon>Bacillati</taxon>
        <taxon>Actinomycetota</taxon>
        <taxon>Actinomycetes</taxon>
        <taxon>Micrococcales</taxon>
        <taxon>Cellulomonadaceae</taxon>
        <taxon>Cellulomonas</taxon>
    </lineage>
</organism>
<dbReference type="NCBIfam" id="NF033681">
    <property type="entry name" value="ExeM_NucH_DNase"/>
    <property type="match status" value="1"/>
</dbReference>
<dbReference type="GO" id="GO:0009166">
    <property type="term" value="P:nucleotide catabolic process"/>
    <property type="evidence" value="ECO:0007669"/>
    <property type="project" value="InterPro"/>
</dbReference>
<dbReference type="InterPro" id="IPR008334">
    <property type="entry name" value="5'-Nucleotdase_C"/>
</dbReference>
<evidence type="ECO:0000313" key="6">
    <source>
        <dbReference type="EMBL" id="KGM14196.1"/>
    </source>
</evidence>
<dbReference type="EMBL" id="AXCZ01000010">
    <property type="protein sequence ID" value="KGM14196.1"/>
    <property type="molecule type" value="Genomic_DNA"/>
</dbReference>
<dbReference type="PRINTS" id="PR01607">
    <property type="entry name" value="APYRASEFAMLY"/>
</dbReference>
<dbReference type="InterPro" id="IPR006179">
    <property type="entry name" value="5_nucleotidase/apyrase"/>
</dbReference>
<dbReference type="InterPro" id="IPR047971">
    <property type="entry name" value="ExeM-like"/>
</dbReference>
<protein>
    <submittedName>
        <fullName evidence="6">5'-nucleotidase</fullName>
    </submittedName>
</protein>
<reference evidence="6 7" key="1">
    <citation type="submission" date="2013-08" db="EMBL/GenBank/DDBJ databases">
        <title>Genome sequencing of Cellulomonas bogoriensis 69B4.</title>
        <authorList>
            <person name="Chen F."/>
            <person name="Li Y."/>
            <person name="Wang G."/>
        </authorList>
    </citation>
    <scope>NUCLEOTIDE SEQUENCE [LARGE SCALE GENOMIC DNA]</scope>
    <source>
        <strain evidence="6 7">69B4</strain>
    </source>
</reference>
<dbReference type="InterPro" id="IPR029052">
    <property type="entry name" value="Metallo-depent_PP-like"/>
</dbReference>
<dbReference type="Pfam" id="PF00149">
    <property type="entry name" value="Metallophos"/>
    <property type="match status" value="1"/>
</dbReference>
<name>A0A0A0C1Z3_9CELL</name>
<dbReference type="OrthoDB" id="1016457at2"/>
<sequence length="1282" mass="133647">MTSHVRRTTPRLAALSALTTTALGLSVLVVPPALGATGPTPAAVQDASEATHTIAEVQGTGASTPLAGSTVAVEGVVTADHTTGGFRGLYVQTVGSGGQDTSTPGASDGIFVFLGNRTTDATIGDTVLVRGVAGEYFGLTQINASGQAASLTVTGQADLPDPVPLTDDVVGDEREQYESMLVTPQGDYRVVSSHEVDRYGALWLSAGAEMPVKGTEATRPGPEADAIATLNAARRILLDDGRSTQVTGATQPYLSPERRVRNGDGVEFDDLTYVLHYGFDEWRLQPTTPISDQSPASEIPTFTPLSPRPDGPPEVGGDLTVGAFNVLNYFTTLSQDDSRARGARTAAQLERQRAKIVAAITGLGADVVALQEVENSVHFGSGEPDVALQDLVGALNDAEGGEVWSHVPTPSALVGPDAPDTDVIMNAIIYRQDAVEPVGEARTQVDESVWDIAREPIAQTFVTADGPGSEFAVVTNHFKSKGGGSGAQPADGQGFFNAERVGQARGVLALVEDLAADGVEDVVVMGDLNAYSQEDPVVAFLDAGLVDLTAVHAPGSYTYTFDGELGSLDHALATPGFAERVTGAGVWDINSAEWYGFQYNGAAAEAEAGTVFRSSDHDPVLVGLRDEPADAGDTVEIDILGINDLHGRIEAAPPAAGVAVLAGAVDAFREQNPNTLFASAGDNIGASTFTSFVLGDKPTLDALNAMGLDVTSVGNHEFDLGRTDLDDRVIPASQFPHLGANVYDRATGEPAYDDHWITEVDGVRVGFIGAVTEDLPTLVSPAGIESLEIRSIVDEVNRVAADLTDGDESNGEADVLVLLVHEGPVTGDVADATDDSAFGQIATGVSPEVDVIFAGHTHRVHAHELPVDGWPEGLGRPVVQAGQYGEHLARVTLTVDRTTGDVVENAAEVLPLVVDGEPAYPADEEVAAIVAEAVELADEVGAQPLGQVTAGLARAQQANGQENRGGESTLGNLVADVQRWATQDAGTQIAFMNPGGLRADLPYTTGGEHPDGTITYRQAATVQPFANTLVTMELTGEQVVAVLEEQWQPEGSSRPFLKLGVSGLTYTYDPTAARGERITRVLVDGEPLDLQAGYTVVANSFLAAGGDNFATLAQGADVRDSGRVDLQAFVDYMDQMSPVSPDLAQRAVGVHLPDVPAGGAAPGATVTVELSSLLFSAGEPQGEVVALRVDGTEVATSPIDPSVVDGTDEVGRATLAFPVPQGAAEGGLEVEAFVESTGTTATFVVPVAQADAPDPADDPWLVAVVKKVFGWLWHLFIGWWRP</sequence>
<dbReference type="Gene3D" id="3.60.21.10">
    <property type="match status" value="1"/>
</dbReference>
<proteinExistence type="predicted"/>
<feature type="domain" description="5'-Nucleotidase C-terminal" evidence="4">
    <location>
        <begin position="956"/>
        <end position="1113"/>
    </location>
</feature>
<evidence type="ECO:0000259" key="5">
    <source>
        <dbReference type="Pfam" id="PF03372"/>
    </source>
</evidence>
<dbReference type="SUPFAM" id="SSF56300">
    <property type="entry name" value="Metallo-dependent phosphatases"/>
    <property type="match status" value="1"/>
</dbReference>
<feature type="domain" description="Calcineurin-like phosphoesterase" evidence="3">
    <location>
        <begin position="639"/>
        <end position="859"/>
    </location>
</feature>
<dbReference type="InterPro" id="IPR036907">
    <property type="entry name" value="5'-Nucleotdase_C_sf"/>
</dbReference>
<dbReference type="RefSeq" id="WP_052104864.1">
    <property type="nucleotide sequence ID" value="NZ_AXCZ01000010.1"/>
</dbReference>
<evidence type="ECO:0000256" key="1">
    <source>
        <dbReference type="ARBA" id="ARBA00022729"/>
    </source>
</evidence>
<keyword evidence="1 2" id="KW-0732">Signal</keyword>
<dbReference type="Proteomes" id="UP000054314">
    <property type="component" value="Unassembled WGS sequence"/>
</dbReference>
<evidence type="ECO:0000256" key="2">
    <source>
        <dbReference type="SAM" id="SignalP"/>
    </source>
</evidence>
<dbReference type="Pfam" id="PF02872">
    <property type="entry name" value="5_nucleotid_C"/>
    <property type="match status" value="1"/>
</dbReference>
<dbReference type="Gene3D" id="3.60.10.10">
    <property type="entry name" value="Endonuclease/exonuclease/phosphatase"/>
    <property type="match status" value="1"/>
</dbReference>
<dbReference type="CDD" id="cd10283">
    <property type="entry name" value="MnuA_DNase1-like"/>
    <property type="match status" value="1"/>
</dbReference>
<dbReference type="SUPFAM" id="SSF55816">
    <property type="entry name" value="5'-nucleotidase (syn. UDP-sugar hydrolase), C-terminal domain"/>
    <property type="match status" value="1"/>
</dbReference>
<dbReference type="SUPFAM" id="SSF56219">
    <property type="entry name" value="DNase I-like"/>
    <property type="match status" value="1"/>
</dbReference>
<comment type="caution">
    <text evidence="6">The sequence shown here is derived from an EMBL/GenBank/DDBJ whole genome shotgun (WGS) entry which is preliminary data.</text>
</comment>
<dbReference type="InterPro" id="IPR036691">
    <property type="entry name" value="Endo/exonu/phosph_ase_sf"/>
</dbReference>
<feature type="domain" description="Endonuclease/exonuclease/phosphatase" evidence="5">
    <location>
        <begin position="324"/>
        <end position="617"/>
    </location>
</feature>
<evidence type="ECO:0000259" key="4">
    <source>
        <dbReference type="Pfam" id="PF02872"/>
    </source>
</evidence>
<evidence type="ECO:0000313" key="7">
    <source>
        <dbReference type="Proteomes" id="UP000054314"/>
    </source>
</evidence>
<dbReference type="Pfam" id="PF03372">
    <property type="entry name" value="Exo_endo_phos"/>
    <property type="match status" value="1"/>
</dbReference>
<dbReference type="GO" id="GO:0008768">
    <property type="term" value="F:UDP-sugar diphosphatase activity"/>
    <property type="evidence" value="ECO:0007669"/>
    <property type="project" value="TreeGrafter"/>
</dbReference>
<feature type="signal peptide" evidence="2">
    <location>
        <begin position="1"/>
        <end position="35"/>
    </location>
</feature>
<dbReference type="GO" id="GO:0030288">
    <property type="term" value="C:outer membrane-bounded periplasmic space"/>
    <property type="evidence" value="ECO:0007669"/>
    <property type="project" value="TreeGrafter"/>
</dbReference>
<dbReference type="CDD" id="cd04486">
    <property type="entry name" value="YhcR_OBF_like"/>
    <property type="match status" value="1"/>
</dbReference>
<dbReference type="Gene3D" id="3.90.780.10">
    <property type="entry name" value="5'-Nucleotidase, C-terminal domain"/>
    <property type="match status" value="1"/>
</dbReference>
<keyword evidence="7" id="KW-1185">Reference proteome</keyword>
<feature type="chain" id="PRO_5001959900" evidence="2">
    <location>
        <begin position="36"/>
        <end position="1282"/>
    </location>
</feature>
<accession>A0A0A0C1Z3</accession>
<evidence type="ECO:0000259" key="3">
    <source>
        <dbReference type="Pfam" id="PF00149"/>
    </source>
</evidence>
<dbReference type="GO" id="GO:0008253">
    <property type="term" value="F:5'-nucleotidase activity"/>
    <property type="evidence" value="ECO:0007669"/>
    <property type="project" value="TreeGrafter"/>
</dbReference>